<dbReference type="InterPro" id="IPR013509">
    <property type="entry name" value="RNR_lsu_N"/>
</dbReference>
<dbReference type="GO" id="GO:0005971">
    <property type="term" value="C:ribonucleoside-diphosphate reductase complex"/>
    <property type="evidence" value="ECO:0007669"/>
    <property type="project" value="TreeGrafter"/>
</dbReference>
<dbReference type="AlphaFoldDB" id="A0A150GJE9"/>
<dbReference type="GO" id="GO:0004748">
    <property type="term" value="F:ribonucleoside-diphosphate reductase activity, thioredoxin disulfide as acceptor"/>
    <property type="evidence" value="ECO:0007669"/>
    <property type="project" value="UniProtKB-EC"/>
</dbReference>
<keyword evidence="8 10" id="KW-0215">Deoxyribonucleotide synthesis</keyword>
<dbReference type="GO" id="GO:0005524">
    <property type="term" value="F:ATP binding"/>
    <property type="evidence" value="ECO:0007669"/>
    <property type="project" value="UniProtKB-UniRule"/>
</dbReference>
<dbReference type="PROSITE" id="PS51161">
    <property type="entry name" value="ATP_CONE"/>
    <property type="match status" value="1"/>
</dbReference>
<accession>A0A150GJE9</accession>
<evidence type="ECO:0000256" key="4">
    <source>
        <dbReference type="ARBA" id="ARBA00022533"/>
    </source>
</evidence>
<dbReference type="InterPro" id="IPR039718">
    <property type="entry name" value="Rrm1"/>
</dbReference>
<keyword evidence="13" id="KW-1185">Reference proteome</keyword>
<proteinExistence type="inferred from homology"/>
<keyword evidence="4" id="KW-0021">Allosteric enzyme</keyword>
<dbReference type="PANTHER" id="PTHR11573">
    <property type="entry name" value="RIBONUCLEOSIDE-DIPHOSPHATE REDUCTASE LARGE CHAIN"/>
    <property type="match status" value="1"/>
</dbReference>
<organism evidence="12 13">
    <name type="scientific">Gonium pectorale</name>
    <name type="common">Green alga</name>
    <dbReference type="NCBI Taxonomy" id="33097"/>
    <lineage>
        <taxon>Eukaryota</taxon>
        <taxon>Viridiplantae</taxon>
        <taxon>Chlorophyta</taxon>
        <taxon>core chlorophytes</taxon>
        <taxon>Chlorophyceae</taxon>
        <taxon>CS clade</taxon>
        <taxon>Chlamydomonadales</taxon>
        <taxon>Volvocaceae</taxon>
        <taxon>Gonium</taxon>
    </lineage>
</organism>
<comment type="function">
    <text evidence="10">Provides the precursors necessary for DNA synthesis. Catalyzes the biosynthesis of deoxyribonucleotides from the corresponding ribonucleotides.</text>
</comment>
<dbReference type="OrthoDB" id="3000483at2759"/>
<evidence type="ECO:0000256" key="8">
    <source>
        <dbReference type="ARBA" id="ARBA00023116"/>
    </source>
</evidence>
<keyword evidence="6 9" id="KW-0067">ATP-binding</keyword>
<comment type="caution">
    <text evidence="12">The sequence shown here is derived from an EMBL/GenBank/DDBJ whole genome shotgun (WGS) entry which is preliminary data.</text>
</comment>
<dbReference type="PRINTS" id="PR01183">
    <property type="entry name" value="RIBORDTASEM1"/>
</dbReference>
<gene>
    <name evidence="12" type="ORF">GPECTOR_19g286</name>
</gene>
<evidence type="ECO:0000256" key="5">
    <source>
        <dbReference type="ARBA" id="ARBA00022741"/>
    </source>
</evidence>
<evidence type="ECO:0000256" key="7">
    <source>
        <dbReference type="ARBA" id="ARBA00023002"/>
    </source>
</evidence>
<dbReference type="InterPro" id="IPR005144">
    <property type="entry name" value="ATP-cone_dom"/>
</dbReference>
<evidence type="ECO:0000313" key="12">
    <source>
        <dbReference type="EMBL" id="KXZ49835.1"/>
    </source>
</evidence>
<evidence type="ECO:0000313" key="13">
    <source>
        <dbReference type="Proteomes" id="UP000075714"/>
    </source>
</evidence>
<evidence type="ECO:0000259" key="11">
    <source>
        <dbReference type="PROSITE" id="PS51161"/>
    </source>
</evidence>
<dbReference type="Gene3D" id="3.20.70.20">
    <property type="match status" value="1"/>
</dbReference>
<reference evidence="13" key="1">
    <citation type="journal article" date="2016" name="Nat. Commun.">
        <title>The Gonium pectorale genome demonstrates co-option of cell cycle regulation during the evolution of multicellularity.</title>
        <authorList>
            <person name="Hanschen E.R."/>
            <person name="Marriage T.N."/>
            <person name="Ferris P.J."/>
            <person name="Hamaji T."/>
            <person name="Toyoda A."/>
            <person name="Fujiyama A."/>
            <person name="Neme R."/>
            <person name="Noguchi H."/>
            <person name="Minakuchi Y."/>
            <person name="Suzuki M."/>
            <person name="Kawai-Toyooka H."/>
            <person name="Smith D.R."/>
            <person name="Sparks H."/>
            <person name="Anderson J."/>
            <person name="Bakaric R."/>
            <person name="Luria V."/>
            <person name="Karger A."/>
            <person name="Kirschner M.W."/>
            <person name="Durand P.M."/>
            <person name="Michod R.E."/>
            <person name="Nozaki H."/>
            <person name="Olson B.J."/>
        </authorList>
    </citation>
    <scope>NUCLEOTIDE SEQUENCE [LARGE SCALE GENOMIC DNA]</scope>
    <source>
        <strain evidence="13">NIES-2863</strain>
    </source>
</reference>
<evidence type="ECO:0000256" key="9">
    <source>
        <dbReference type="PROSITE-ProRule" id="PRU00492"/>
    </source>
</evidence>
<evidence type="ECO:0000256" key="1">
    <source>
        <dbReference type="ARBA" id="ARBA00010406"/>
    </source>
</evidence>
<comment type="similarity">
    <text evidence="1 10">Belongs to the ribonucleoside diphosphate reductase large chain family.</text>
</comment>
<comment type="catalytic activity">
    <reaction evidence="10">
        <text>a 2'-deoxyribonucleoside 5'-diphosphate + [thioredoxin]-disulfide + H2O = a ribonucleoside 5'-diphosphate + [thioredoxin]-dithiol</text>
        <dbReference type="Rhea" id="RHEA:23252"/>
        <dbReference type="Rhea" id="RHEA-COMP:10698"/>
        <dbReference type="Rhea" id="RHEA-COMP:10700"/>
        <dbReference type="ChEBI" id="CHEBI:15377"/>
        <dbReference type="ChEBI" id="CHEBI:29950"/>
        <dbReference type="ChEBI" id="CHEBI:50058"/>
        <dbReference type="ChEBI" id="CHEBI:57930"/>
        <dbReference type="ChEBI" id="CHEBI:73316"/>
        <dbReference type="EC" id="1.17.4.1"/>
    </reaction>
</comment>
<dbReference type="UniPathway" id="UPA00326"/>
<name>A0A150GJE9_GONPE</name>
<dbReference type="SUPFAM" id="SSF51998">
    <property type="entry name" value="PFL-like glycyl radical enzymes"/>
    <property type="match status" value="1"/>
</dbReference>
<dbReference type="Pfam" id="PF00317">
    <property type="entry name" value="Ribonuc_red_lgN"/>
    <property type="match status" value="1"/>
</dbReference>
<protein>
    <recommendedName>
        <fullName evidence="3 10">Ribonucleoside-diphosphate reductase</fullName>
        <ecNumber evidence="3 10">1.17.4.1</ecNumber>
    </recommendedName>
</protein>
<keyword evidence="7 10" id="KW-0560">Oxidoreductase</keyword>
<dbReference type="Proteomes" id="UP000075714">
    <property type="component" value="Unassembled WGS sequence"/>
</dbReference>
<sequence>MTSMYVIKRNGRSEPVMFDKITARIVKLAYGLNPDFCDAVLVAQKVAGGVYKGVTTSELDELAAETAAALTSTHPDYAILAARIAVSNLHKNTLKSFSATMDKLYNYKNPRNGEDAALLAKDVYEIIQQNAERLDSEIRYDRDFDYDYFGFKTLERSYLLRIDGRVMERPQHMLMRVAVGIHKEDIDSAVQTYHAMSERWFTHASPTLFNGGTPRPQLSSCFLLAMRDDSIDGIYDTLKECAVISKSAGGIGLSIHCIRATGSYIRGTNGTSNGIVPMLRVFNDTARYVDQGGGKRKGAFAIYMEPWHADVFDFLDLRKNHGKEEARARDLFYGLWIPNLFMERVEADKEWSLFCPNEAAGLADCYGKEFEELYTKYEQEGRARRVVRAQQLWFAILEAQVETGNPYMLYKDHCNEKSNQKNLGTIKCSNLCTEIIEYTSPDEIAVCNLASIALPRFVREQGSQPGWESKKLVGSLDAPNRFFDFDKLAEMTKMITRNLNKIIDVNYYPHPKAQKSNMRHRPIGLGVQGLADTFILLGMPFDSPEAAELNSQIFEVIYHSALSASCELAERDGTYETYAGSPVSQGILQPDMWGVKPSGVGGRCDWPALRDRIAQHGVRNSLLVAPMPTASTSQILGNNECFEPYTSNIYVRRVLSGEFTVVNQHLLHDLNRMGLWNPELKNELVAANGSVAELDIPHELKSLYKTVWEIKQRTLVDMAADRGAYIDQSQSFNVFMPDPNFGKLTSLHFYAWRKGLKTGMYYLRTKAAADAIKFTVDQQALSRKKSTQNAAQTPQAPSISAAAKKLPSGAVTPNITSAALTLPSTSNTPAVAGGGAAAVAAAAERRAAQLAQLEREQQLAAMVCSLENKDACLMCGS</sequence>
<dbReference type="PANTHER" id="PTHR11573:SF6">
    <property type="entry name" value="RIBONUCLEOSIDE-DIPHOSPHATE REDUCTASE LARGE SUBUNIT"/>
    <property type="match status" value="1"/>
</dbReference>
<dbReference type="InterPro" id="IPR008926">
    <property type="entry name" value="RNR_R1-su_N"/>
</dbReference>
<dbReference type="FunFam" id="3.20.70.20:FF:000010">
    <property type="entry name" value="Ribonucleoside-diphosphate reductase"/>
    <property type="match status" value="1"/>
</dbReference>
<dbReference type="NCBIfam" id="TIGR02506">
    <property type="entry name" value="NrdE_NrdA"/>
    <property type="match status" value="1"/>
</dbReference>
<dbReference type="STRING" id="33097.A0A150GJE9"/>
<dbReference type="EMBL" id="LSYV01000020">
    <property type="protein sequence ID" value="KXZ49835.1"/>
    <property type="molecule type" value="Genomic_DNA"/>
</dbReference>
<dbReference type="GO" id="GO:0009263">
    <property type="term" value="P:deoxyribonucleotide biosynthetic process"/>
    <property type="evidence" value="ECO:0007669"/>
    <property type="project" value="UniProtKB-KW"/>
</dbReference>
<evidence type="ECO:0000256" key="3">
    <source>
        <dbReference type="ARBA" id="ARBA00012274"/>
    </source>
</evidence>
<dbReference type="InterPro" id="IPR000788">
    <property type="entry name" value="RNR_lg_C"/>
</dbReference>
<dbReference type="CDD" id="cd01679">
    <property type="entry name" value="RNR_I"/>
    <property type="match status" value="1"/>
</dbReference>
<dbReference type="InterPro" id="IPR013346">
    <property type="entry name" value="NrdE_NrdA_C"/>
</dbReference>
<dbReference type="Pfam" id="PF02867">
    <property type="entry name" value="Ribonuc_red_lgC"/>
    <property type="match status" value="1"/>
</dbReference>
<dbReference type="EC" id="1.17.4.1" evidence="3 10"/>
<feature type="domain" description="ATP-cone" evidence="11">
    <location>
        <begin position="4"/>
        <end position="95"/>
    </location>
</feature>
<evidence type="ECO:0000256" key="10">
    <source>
        <dbReference type="RuleBase" id="RU003410"/>
    </source>
</evidence>
<comment type="subunit">
    <text evidence="2">Heterodimer of a large and a small subunit.</text>
</comment>
<dbReference type="PROSITE" id="PS00089">
    <property type="entry name" value="RIBORED_LARGE"/>
    <property type="match status" value="1"/>
</dbReference>
<dbReference type="SUPFAM" id="SSF48168">
    <property type="entry name" value="R1 subunit of ribonucleotide reductase, N-terminal domain"/>
    <property type="match status" value="1"/>
</dbReference>
<evidence type="ECO:0000256" key="6">
    <source>
        <dbReference type="ARBA" id="ARBA00022840"/>
    </source>
</evidence>
<dbReference type="Pfam" id="PF03477">
    <property type="entry name" value="ATP-cone"/>
    <property type="match status" value="1"/>
</dbReference>
<keyword evidence="5 9" id="KW-0547">Nucleotide-binding</keyword>
<evidence type="ECO:0000256" key="2">
    <source>
        <dbReference type="ARBA" id="ARBA00011771"/>
    </source>
</evidence>